<dbReference type="CDD" id="cd06222">
    <property type="entry name" value="RNase_H_like"/>
    <property type="match status" value="1"/>
</dbReference>
<keyword evidence="5" id="KW-1185">Reference proteome</keyword>
<gene>
    <name evidence="2" type="ORF">CURHAP_LOCUS46290</name>
    <name evidence="3" type="ORF">ORAREDHAP_LOCUS45613</name>
</gene>
<sequence length="123" mass="13966">MSKATLRNSAVEVEAEAVLEGLILAKEKNCQEIILESDSMDVVSCMRDKNLRGNWRIIPLILEIRRLSSWFTSVKWEWVSRQANHAAATLSNMRVRSLRWASQPPPSLVRVLAKDGLPWPPSN</sequence>
<dbReference type="InterPro" id="IPR044730">
    <property type="entry name" value="RNase_H-like_dom_plant"/>
</dbReference>
<accession>A0A6J5XXD0</accession>
<dbReference type="InterPro" id="IPR012337">
    <property type="entry name" value="RNaseH-like_sf"/>
</dbReference>
<dbReference type="PANTHER" id="PTHR47723:SF19">
    <property type="entry name" value="POLYNUCLEOTIDYL TRANSFERASE, RIBONUCLEASE H-LIKE SUPERFAMILY PROTEIN"/>
    <property type="match status" value="1"/>
</dbReference>
<reference evidence="5" key="1">
    <citation type="journal article" date="2020" name="Genome Biol.">
        <title>Gamete binning: chromosome-level and haplotype-resolved genome assembly enabled by high-throughput single-cell sequencing of gamete genomes.</title>
        <authorList>
            <person name="Campoy J.A."/>
            <person name="Sun H."/>
            <person name="Goel M."/>
            <person name="Jiao W.-B."/>
            <person name="Folz-Donahue K."/>
            <person name="Wang N."/>
            <person name="Rubio M."/>
            <person name="Liu C."/>
            <person name="Kukat C."/>
            <person name="Ruiz D."/>
            <person name="Huettel B."/>
            <person name="Schneeberger K."/>
        </authorList>
    </citation>
    <scope>NUCLEOTIDE SEQUENCE [LARGE SCALE GENOMIC DNA]</scope>
    <source>
        <strain evidence="5">cv. Rojo Pasion</strain>
    </source>
</reference>
<evidence type="ECO:0000313" key="5">
    <source>
        <dbReference type="Proteomes" id="UP000507245"/>
    </source>
</evidence>
<reference evidence="3 4" key="2">
    <citation type="submission" date="2020-05" db="EMBL/GenBank/DDBJ databases">
        <authorList>
            <person name="Campoy J."/>
            <person name="Schneeberger K."/>
            <person name="Spophaly S."/>
        </authorList>
    </citation>
    <scope>NUCLEOTIDE SEQUENCE [LARGE SCALE GENOMIC DNA]</scope>
    <source>
        <strain evidence="3">PruArmRojPasFocal</strain>
    </source>
</reference>
<dbReference type="Proteomes" id="UP000507222">
    <property type="component" value="Unassembled WGS sequence"/>
</dbReference>
<dbReference type="GO" id="GO:0003676">
    <property type="term" value="F:nucleic acid binding"/>
    <property type="evidence" value="ECO:0007669"/>
    <property type="project" value="InterPro"/>
</dbReference>
<evidence type="ECO:0000259" key="1">
    <source>
        <dbReference type="Pfam" id="PF13456"/>
    </source>
</evidence>
<dbReference type="Gene3D" id="3.30.420.10">
    <property type="entry name" value="Ribonuclease H-like superfamily/Ribonuclease H"/>
    <property type="match status" value="1"/>
</dbReference>
<evidence type="ECO:0000313" key="2">
    <source>
        <dbReference type="EMBL" id="CAB4288173.1"/>
    </source>
</evidence>
<proteinExistence type="predicted"/>
<dbReference type="EMBL" id="CAEKKB010000007">
    <property type="protein sequence ID" value="CAB4318540.1"/>
    <property type="molecule type" value="Genomic_DNA"/>
</dbReference>
<organism evidence="3 5">
    <name type="scientific">Prunus armeniaca</name>
    <name type="common">Apricot</name>
    <name type="synonym">Armeniaca vulgaris</name>
    <dbReference type="NCBI Taxonomy" id="36596"/>
    <lineage>
        <taxon>Eukaryota</taxon>
        <taxon>Viridiplantae</taxon>
        <taxon>Streptophyta</taxon>
        <taxon>Embryophyta</taxon>
        <taxon>Tracheophyta</taxon>
        <taxon>Spermatophyta</taxon>
        <taxon>Magnoliopsida</taxon>
        <taxon>eudicotyledons</taxon>
        <taxon>Gunneridae</taxon>
        <taxon>Pentapetalae</taxon>
        <taxon>rosids</taxon>
        <taxon>fabids</taxon>
        <taxon>Rosales</taxon>
        <taxon>Rosaceae</taxon>
        <taxon>Amygdaloideae</taxon>
        <taxon>Amygdaleae</taxon>
        <taxon>Prunus</taxon>
    </lineage>
</organism>
<dbReference type="InterPro" id="IPR053151">
    <property type="entry name" value="RNase_H-like"/>
</dbReference>
<dbReference type="OrthoDB" id="1166258at2759"/>
<name>A0A6J5XXD0_PRUAR</name>
<feature type="domain" description="RNase H type-1" evidence="1">
    <location>
        <begin position="7"/>
        <end position="93"/>
    </location>
</feature>
<dbReference type="Proteomes" id="UP000507245">
    <property type="component" value="Unassembled WGS sequence"/>
</dbReference>
<evidence type="ECO:0000313" key="3">
    <source>
        <dbReference type="EMBL" id="CAB4318540.1"/>
    </source>
</evidence>
<dbReference type="GO" id="GO:0004523">
    <property type="term" value="F:RNA-DNA hybrid ribonuclease activity"/>
    <property type="evidence" value="ECO:0007669"/>
    <property type="project" value="InterPro"/>
</dbReference>
<dbReference type="InterPro" id="IPR002156">
    <property type="entry name" value="RNaseH_domain"/>
</dbReference>
<dbReference type="InterPro" id="IPR036397">
    <property type="entry name" value="RNaseH_sf"/>
</dbReference>
<dbReference type="Pfam" id="PF13456">
    <property type="entry name" value="RVT_3"/>
    <property type="match status" value="1"/>
</dbReference>
<dbReference type="PANTHER" id="PTHR47723">
    <property type="entry name" value="OS05G0353850 PROTEIN"/>
    <property type="match status" value="1"/>
</dbReference>
<protein>
    <recommendedName>
        <fullName evidence="1">RNase H type-1 domain-containing protein</fullName>
    </recommendedName>
</protein>
<evidence type="ECO:0000313" key="4">
    <source>
        <dbReference type="Proteomes" id="UP000507222"/>
    </source>
</evidence>
<dbReference type="EMBL" id="CAEKDK010000007">
    <property type="protein sequence ID" value="CAB4288173.1"/>
    <property type="molecule type" value="Genomic_DNA"/>
</dbReference>
<dbReference type="AlphaFoldDB" id="A0A6J5XXD0"/>
<dbReference type="SUPFAM" id="SSF53098">
    <property type="entry name" value="Ribonuclease H-like"/>
    <property type="match status" value="1"/>
</dbReference>